<feature type="compositionally biased region" description="Pro residues" evidence="2">
    <location>
        <begin position="190"/>
        <end position="261"/>
    </location>
</feature>
<reference evidence="4 5" key="1">
    <citation type="submission" date="2020-03" db="EMBL/GenBank/DDBJ databases">
        <title>WGS of actinomycetes isolated from Thailand.</title>
        <authorList>
            <person name="Thawai C."/>
        </authorList>
    </citation>
    <scope>NUCLEOTIDE SEQUENCE [LARGE SCALE GENOMIC DNA]</scope>
    <source>
        <strain evidence="4 5">PRB2-1</strain>
    </source>
</reference>
<evidence type="ECO:0000259" key="3">
    <source>
        <dbReference type="PROSITE" id="PS50234"/>
    </source>
</evidence>
<dbReference type="Gene3D" id="2.60.60.30">
    <property type="entry name" value="sav2460 like domains"/>
    <property type="match status" value="1"/>
</dbReference>
<dbReference type="SUPFAM" id="SSF53300">
    <property type="entry name" value="vWA-like"/>
    <property type="match status" value="1"/>
</dbReference>
<protein>
    <submittedName>
        <fullName evidence="4">Stress response protein</fullName>
    </submittedName>
</protein>
<evidence type="ECO:0000256" key="2">
    <source>
        <dbReference type="SAM" id="MobiDB-lite"/>
    </source>
</evidence>
<keyword evidence="5" id="KW-1185">Reference proteome</keyword>
<organism evidence="4 5">
    <name type="scientific">Actinacidiphila epipremni</name>
    <dbReference type="NCBI Taxonomy" id="2053013"/>
    <lineage>
        <taxon>Bacteria</taxon>
        <taxon>Bacillati</taxon>
        <taxon>Actinomycetota</taxon>
        <taxon>Actinomycetes</taxon>
        <taxon>Kitasatosporales</taxon>
        <taxon>Streptomycetaceae</taxon>
        <taxon>Actinacidiphila</taxon>
    </lineage>
</organism>
<evidence type="ECO:0000256" key="1">
    <source>
        <dbReference type="ARBA" id="ARBA00008775"/>
    </source>
</evidence>
<dbReference type="CDD" id="cd06974">
    <property type="entry name" value="TerD_like"/>
    <property type="match status" value="1"/>
</dbReference>
<dbReference type="InterPro" id="IPR003325">
    <property type="entry name" value="TerD"/>
</dbReference>
<name>A0ABX0ZZL3_9ACTN</name>
<dbReference type="EMBL" id="JAATEJ010000050">
    <property type="protein sequence ID" value="NJP48405.1"/>
    <property type="molecule type" value="Genomic_DNA"/>
</dbReference>
<dbReference type="InterPro" id="IPR051324">
    <property type="entry name" value="Stress/Tellurium_Resist"/>
</dbReference>
<dbReference type="Proteomes" id="UP000734511">
    <property type="component" value="Unassembled WGS sequence"/>
</dbReference>
<feature type="compositionally biased region" description="Pro residues" evidence="2">
    <location>
        <begin position="295"/>
        <end position="322"/>
    </location>
</feature>
<evidence type="ECO:0000313" key="5">
    <source>
        <dbReference type="Proteomes" id="UP000734511"/>
    </source>
</evidence>
<dbReference type="InterPro" id="IPR019303">
    <property type="entry name" value="vWA_TerF_C"/>
</dbReference>
<feature type="region of interest" description="Disordered" evidence="2">
    <location>
        <begin position="284"/>
        <end position="330"/>
    </location>
</feature>
<feature type="region of interest" description="Disordered" evidence="2">
    <location>
        <begin position="185"/>
        <end position="261"/>
    </location>
</feature>
<dbReference type="SMART" id="SM00327">
    <property type="entry name" value="VWA"/>
    <property type="match status" value="1"/>
</dbReference>
<dbReference type="InterPro" id="IPR002035">
    <property type="entry name" value="VWF_A"/>
</dbReference>
<accession>A0ABX0ZZL3</accession>
<feature type="domain" description="VWFA" evidence="3">
    <location>
        <begin position="366"/>
        <end position="565"/>
    </location>
</feature>
<sequence length="583" mass="60562">MTSKPLSKGANTPVAATAVRVVLTWAAGPPGGTDPDASALLLTGDGKVRGDGDFVFYNQPRHASGAVRHTGKQGAGTGAGGAVTDSVEVDLARLEPAVERVVVAASVHTGTFGALSGLGLRLVDAGTGEQLAHFDFTASTETALVGGELYRRDGGWRFRAVGQGYASGLAGLATDYGISVDDEATATAPAPAPAPTTPQAPAPQTAVPPAPRPPAPQPTPTLAAPPAPQWPAPPTPPATYPAPPAPPAPHPAPQGYPAAPPPPAAPAPYPYPAAPAGPAAPLPPPPAYGGAPSPYAQPAPSPYAQPAPPPAPYPQPGPPPAYGAPAPNLVKGEEHLPLDMRKRLSLRKEQVAVSLRKHGAENARVRVVLVLDASGSMTRLYSQGIVAGVVERMAAVAAQLSADATMEAWTFASNPARLPTLMIGDLPQWIALHVRVGEMAFGRKRRKPPQGLQPGQVDMRAVGIQNEEQKVIAQVRDFVRAAPSPYGTFVLFFSDGGVHRNGDIERELRAAVEEPIFWQFVGLGNANYGILEHLDTMAGRRVDNVGFFAVDDIARLSDAELYDRVLTELPSWLKAATAAGILR</sequence>
<dbReference type="PANTHER" id="PTHR32097:SF4">
    <property type="entry name" value="GENERAL STRESS PROTEIN 16U"/>
    <property type="match status" value="1"/>
</dbReference>
<dbReference type="RefSeq" id="WP_167987229.1">
    <property type="nucleotide sequence ID" value="NZ_JAATEJ010000050.1"/>
</dbReference>
<dbReference type="Pfam" id="PF10138">
    <property type="entry name" value="vWA-TerF-like"/>
    <property type="match status" value="1"/>
</dbReference>
<proteinExistence type="inferred from homology"/>
<dbReference type="InterPro" id="IPR036465">
    <property type="entry name" value="vWFA_dom_sf"/>
</dbReference>
<dbReference type="PROSITE" id="PS50234">
    <property type="entry name" value="VWFA"/>
    <property type="match status" value="1"/>
</dbReference>
<dbReference type="Pfam" id="PF02342">
    <property type="entry name" value="TerD"/>
    <property type="match status" value="1"/>
</dbReference>
<dbReference type="PANTHER" id="PTHR32097">
    <property type="entry name" value="CAMP-BINDING PROTEIN 1-RELATED"/>
    <property type="match status" value="1"/>
</dbReference>
<comment type="similarity">
    <text evidence="1">Belongs to the CAPAB/TerDEXZ family.</text>
</comment>
<evidence type="ECO:0000313" key="4">
    <source>
        <dbReference type="EMBL" id="NJP48405.1"/>
    </source>
</evidence>
<gene>
    <name evidence="4" type="ORF">HCN08_34160</name>
</gene>
<comment type="caution">
    <text evidence="4">The sequence shown here is derived from an EMBL/GenBank/DDBJ whole genome shotgun (WGS) entry which is preliminary data.</text>
</comment>